<dbReference type="AlphaFoldDB" id="A0A1A9I6F7"/>
<dbReference type="EMBL" id="CP015772">
    <property type="protein sequence ID" value="ANH82281.1"/>
    <property type="molecule type" value="Genomic_DNA"/>
</dbReference>
<name>A0A1A9I6F7_9BACT</name>
<dbReference type="STRING" id="1176587.A8C56_16130"/>
<evidence type="ECO:0008006" key="3">
    <source>
        <dbReference type="Google" id="ProtNLM"/>
    </source>
</evidence>
<accession>A0A1A9I6F7</accession>
<gene>
    <name evidence="1" type="ORF">A8C56_16130</name>
</gene>
<sequence length="349" mass="42164">MKKVLLFAPDWVDFISEFEKNLKYCGFEVVTINRDIPPFKYKNAGQKIYNFLRKTFLRDFSYKKRLKEKHIKYHQYKFSSPADFYDYAFIVRADILTIDELKLIRQISVKMVGYHFDALHRYPGIFSRINYFDRFFVFDPEDLQKYPQYRLQFITNFYFDYPGSDIDTPSTGRTEYDLYYLGSYEPSRMNEIVKLSDFLIKNNTRYKIELFFYKDKLHKITPELEKLITCLTKSIPMQEYLLRVKKAAAILDFVLPQHTGLSFRVFESIRYEKKLVTTNQHVMHYDFYIPDNIFILNDNYEELAEFLKRPYVKLPAKIRKKYSFTNWIKNVFEEGSFEKIHLNTTVNAE</sequence>
<dbReference type="RefSeq" id="WP_067758195.1">
    <property type="nucleotide sequence ID" value="NZ_CP015772.1"/>
</dbReference>
<evidence type="ECO:0000313" key="2">
    <source>
        <dbReference type="Proteomes" id="UP000077667"/>
    </source>
</evidence>
<reference evidence="1 2" key="1">
    <citation type="submission" date="2016-05" db="EMBL/GenBank/DDBJ databases">
        <title>Niabella ginsenosidivorans BS26 whole genome sequencing.</title>
        <authorList>
            <person name="Im W.T."/>
            <person name="Siddiqi M.Z."/>
        </authorList>
    </citation>
    <scope>NUCLEOTIDE SEQUENCE [LARGE SCALE GENOMIC DNA]</scope>
    <source>
        <strain evidence="1 2">BS26</strain>
    </source>
</reference>
<proteinExistence type="predicted"/>
<dbReference type="Proteomes" id="UP000077667">
    <property type="component" value="Chromosome"/>
</dbReference>
<keyword evidence="2" id="KW-1185">Reference proteome</keyword>
<protein>
    <recommendedName>
        <fullName evidence="3">Lipopolysaccharide biosynthesis protein</fullName>
    </recommendedName>
</protein>
<dbReference type="KEGG" id="nia:A8C56_16130"/>
<evidence type="ECO:0000313" key="1">
    <source>
        <dbReference type="EMBL" id="ANH82281.1"/>
    </source>
</evidence>
<dbReference type="OrthoDB" id="3251881at2"/>
<organism evidence="1 2">
    <name type="scientific">Niabella ginsenosidivorans</name>
    <dbReference type="NCBI Taxonomy" id="1176587"/>
    <lineage>
        <taxon>Bacteria</taxon>
        <taxon>Pseudomonadati</taxon>
        <taxon>Bacteroidota</taxon>
        <taxon>Chitinophagia</taxon>
        <taxon>Chitinophagales</taxon>
        <taxon>Chitinophagaceae</taxon>
        <taxon>Niabella</taxon>
    </lineage>
</organism>